<dbReference type="AlphaFoldDB" id="A0A1R3JSL6"/>
<reference evidence="1 2" key="1">
    <citation type="submission" date="2013-09" db="EMBL/GenBank/DDBJ databases">
        <title>Corchorus capsularis genome sequencing.</title>
        <authorList>
            <person name="Alam M."/>
            <person name="Haque M.S."/>
            <person name="Islam M.S."/>
            <person name="Emdad E.M."/>
            <person name="Islam M.M."/>
            <person name="Ahmed B."/>
            <person name="Halim A."/>
            <person name="Hossen Q.M.M."/>
            <person name="Hossain M.Z."/>
            <person name="Ahmed R."/>
            <person name="Khan M.M."/>
            <person name="Islam R."/>
            <person name="Rashid M.M."/>
            <person name="Khan S.A."/>
            <person name="Rahman M.S."/>
            <person name="Alam M."/>
        </authorList>
    </citation>
    <scope>NUCLEOTIDE SEQUENCE [LARGE SCALE GENOMIC DNA]</scope>
    <source>
        <strain evidence="2">cv. CVL-1</strain>
        <tissue evidence="1">Whole seedling</tissue>
    </source>
</reference>
<sequence>MRGRGEAKKGGVDSIAEAVVRQGEGLFPSIFRNPLEREMRDI</sequence>
<keyword evidence="2" id="KW-1185">Reference proteome</keyword>
<dbReference type="Gramene" id="OMO97863">
    <property type="protein sequence ID" value="OMO97863"/>
    <property type="gene ID" value="CCACVL1_04426"/>
</dbReference>
<comment type="caution">
    <text evidence="1">The sequence shown here is derived from an EMBL/GenBank/DDBJ whole genome shotgun (WGS) entry which is preliminary data.</text>
</comment>
<organism evidence="1 2">
    <name type="scientific">Corchorus capsularis</name>
    <name type="common">Jute</name>
    <dbReference type="NCBI Taxonomy" id="210143"/>
    <lineage>
        <taxon>Eukaryota</taxon>
        <taxon>Viridiplantae</taxon>
        <taxon>Streptophyta</taxon>
        <taxon>Embryophyta</taxon>
        <taxon>Tracheophyta</taxon>
        <taxon>Spermatophyta</taxon>
        <taxon>Magnoliopsida</taxon>
        <taxon>eudicotyledons</taxon>
        <taxon>Gunneridae</taxon>
        <taxon>Pentapetalae</taxon>
        <taxon>rosids</taxon>
        <taxon>malvids</taxon>
        <taxon>Malvales</taxon>
        <taxon>Malvaceae</taxon>
        <taxon>Grewioideae</taxon>
        <taxon>Apeibeae</taxon>
        <taxon>Corchorus</taxon>
    </lineage>
</organism>
<name>A0A1R3JSL6_COCAP</name>
<evidence type="ECO:0000313" key="1">
    <source>
        <dbReference type="EMBL" id="OMO97863.1"/>
    </source>
</evidence>
<dbReference type="Proteomes" id="UP000188268">
    <property type="component" value="Unassembled WGS sequence"/>
</dbReference>
<protein>
    <submittedName>
        <fullName evidence="1">Uncharacterized protein</fullName>
    </submittedName>
</protein>
<dbReference type="EMBL" id="AWWV01007172">
    <property type="protein sequence ID" value="OMO97863.1"/>
    <property type="molecule type" value="Genomic_DNA"/>
</dbReference>
<evidence type="ECO:0000313" key="2">
    <source>
        <dbReference type="Proteomes" id="UP000188268"/>
    </source>
</evidence>
<proteinExistence type="predicted"/>
<gene>
    <name evidence="1" type="ORF">CCACVL1_04426</name>
</gene>
<accession>A0A1R3JSL6</accession>